<proteinExistence type="predicted"/>
<gene>
    <name evidence="1" type="ORF">Patl1_19110</name>
</gene>
<evidence type="ECO:0000313" key="2">
    <source>
        <dbReference type="Proteomes" id="UP001164250"/>
    </source>
</evidence>
<protein>
    <submittedName>
        <fullName evidence="1">Uncharacterized protein</fullName>
    </submittedName>
</protein>
<evidence type="ECO:0000313" key="1">
    <source>
        <dbReference type="EMBL" id="KAJ0105541.1"/>
    </source>
</evidence>
<comment type="caution">
    <text evidence="1">The sequence shown here is derived from an EMBL/GenBank/DDBJ whole genome shotgun (WGS) entry which is preliminary data.</text>
</comment>
<keyword evidence="2" id="KW-1185">Reference proteome</keyword>
<accession>A0ACC1C0N1</accession>
<sequence length="222" mass="24212">MRISCNGCRVLRKGCSDDCTIRPSLQWIRNPQSQANATLFLAKFYGRAGLVNLIDAGPPHLRPAIFKSLLFEACGRIVNPIHGSLGLICSGSWQLCQAAVEAVLKGEPITSISSDSESAFQACDIRHVSKDYKNSSDKLHKVKSRSRCKRSGPKPNPKKLPEGFLREFDDSKSHESEMSQHPSNGSDNREGDSVSVETVEAKLVKADGADGSDVELDLNLCL</sequence>
<reference evidence="2" key="1">
    <citation type="journal article" date="2023" name="G3 (Bethesda)">
        <title>Genome assembly and association tests identify interacting loci associated with vigor, precocity, and sex in interspecific pistachio rootstocks.</title>
        <authorList>
            <person name="Palmer W."/>
            <person name="Jacygrad E."/>
            <person name="Sagayaradj S."/>
            <person name="Cavanaugh K."/>
            <person name="Han R."/>
            <person name="Bertier L."/>
            <person name="Beede B."/>
            <person name="Kafkas S."/>
            <person name="Golino D."/>
            <person name="Preece J."/>
            <person name="Michelmore R."/>
        </authorList>
    </citation>
    <scope>NUCLEOTIDE SEQUENCE [LARGE SCALE GENOMIC DNA]</scope>
</reference>
<dbReference type="Proteomes" id="UP001164250">
    <property type="component" value="Chromosome 2"/>
</dbReference>
<name>A0ACC1C0N1_9ROSI</name>
<organism evidence="1 2">
    <name type="scientific">Pistacia atlantica</name>
    <dbReference type="NCBI Taxonomy" id="434234"/>
    <lineage>
        <taxon>Eukaryota</taxon>
        <taxon>Viridiplantae</taxon>
        <taxon>Streptophyta</taxon>
        <taxon>Embryophyta</taxon>
        <taxon>Tracheophyta</taxon>
        <taxon>Spermatophyta</taxon>
        <taxon>Magnoliopsida</taxon>
        <taxon>eudicotyledons</taxon>
        <taxon>Gunneridae</taxon>
        <taxon>Pentapetalae</taxon>
        <taxon>rosids</taxon>
        <taxon>malvids</taxon>
        <taxon>Sapindales</taxon>
        <taxon>Anacardiaceae</taxon>
        <taxon>Pistacia</taxon>
    </lineage>
</organism>
<dbReference type="EMBL" id="CM047898">
    <property type="protein sequence ID" value="KAJ0105541.1"/>
    <property type="molecule type" value="Genomic_DNA"/>
</dbReference>